<accession>A0ABU5ICQ1</accession>
<evidence type="ECO:0000256" key="1">
    <source>
        <dbReference type="ARBA" id="ARBA00000085"/>
    </source>
</evidence>
<evidence type="ECO:0000313" key="9">
    <source>
        <dbReference type="Proteomes" id="UP001293718"/>
    </source>
</evidence>
<dbReference type="PANTHER" id="PTHR43547">
    <property type="entry name" value="TWO-COMPONENT HISTIDINE KINASE"/>
    <property type="match status" value="1"/>
</dbReference>
<comment type="catalytic activity">
    <reaction evidence="1">
        <text>ATP + protein L-histidine = ADP + protein N-phospho-L-histidine.</text>
        <dbReference type="EC" id="2.7.13.3"/>
    </reaction>
</comment>
<dbReference type="SUPFAM" id="SSF52172">
    <property type="entry name" value="CheY-like"/>
    <property type="match status" value="1"/>
</dbReference>
<dbReference type="PRINTS" id="PR00344">
    <property type="entry name" value="BCTRLSENSOR"/>
</dbReference>
<dbReference type="Proteomes" id="UP001293718">
    <property type="component" value="Unassembled WGS sequence"/>
</dbReference>
<proteinExistence type="predicted"/>
<dbReference type="PANTHER" id="PTHR43547:SF2">
    <property type="entry name" value="HYBRID SIGNAL TRANSDUCTION HISTIDINE KINASE C"/>
    <property type="match status" value="1"/>
</dbReference>
<gene>
    <name evidence="8" type="ORF">SM757_09920</name>
</gene>
<evidence type="ECO:0000256" key="4">
    <source>
        <dbReference type="PROSITE-ProRule" id="PRU00169"/>
    </source>
</evidence>
<protein>
    <recommendedName>
        <fullName evidence="2">histidine kinase</fullName>
        <ecNumber evidence="2">2.7.13.3</ecNumber>
    </recommendedName>
</protein>
<feature type="domain" description="Histidine kinase" evidence="6">
    <location>
        <begin position="198"/>
        <end position="414"/>
    </location>
</feature>
<dbReference type="Gene3D" id="3.40.50.2300">
    <property type="match status" value="1"/>
</dbReference>
<dbReference type="Gene3D" id="1.10.287.130">
    <property type="match status" value="1"/>
</dbReference>
<dbReference type="InterPro" id="IPR011006">
    <property type="entry name" value="CheY-like_superfamily"/>
</dbReference>
<keyword evidence="9" id="KW-1185">Reference proteome</keyword>
<dbReference type="InterPro" id="IPR003661">
    <property type="entry name" value="HisK_dim/P_dom"/>
</dbReference>
<evidence type="ECO:0000256" key="5">
    <source>
        <dbReference type="SAM" id="MobiDB-lite"/>
    </source>
</evidence>
<dbReference type="EC" id="2.7.13.3" evidence="2"/>
<feature type="modified residue" description="4-aspartylphosphate" evidence="4">
    <location>
        <position position="486"/>
    </location>
</feature>
<evidence type="ECO:0000256" key="3">
    <source>
        <dbReference type="ARBA" id="ARBA00022553"/>
    </source>
</evidence>
<dbReference type="EMBL" id="JAXOJX010000012">
    <property type="protein sequence ID" value="MDZ5456886.1"/>
    <property type="molecule type" value="Genomic_DNA"/>
</dbReference>
<dbReference type="RefSeq" id="WP_322465321.1">
    <property type="nucleotide sequence ID" value="NZ_JAXOJX010000012.1"/>
</dbReference>
<keyword evidence="8" id="KW-0067">ATP-binding</keyword>
<dbReference type="PROSITE" id="PS50109">
    <property type="entry name" value="HIS_KIN"/>
    <property type="match status" value="1"/>
</dbReference>
<dbReference type="GO" id="GO:0005524">
    <property type="term" value="F:ATP binding"/>
    <property type="evidence" value="ECO:0007669"/>
    <property type="project" value="UniProtKB-KW"/>
</dbReference>
<reference evidence="8 9" key="1">
    <citation type="submission" date="2023-11" db="EMBL/GenBank/DDBJ databases">
        <title>Draft genome of Azohydromonas lata strain H1 (DSM1123), a polyhydroxyalkanoate producer.</title>
        <authorList>
            <person name="Traversa D."/>
            <person name="D'Addabbo P."/>
            <person name="Pazzani C."/>
            <person name="Manzari C."/>
            <person name="Chiara M."/>
            <person name="Scrascia M."/>
        </authorList>
    </citation>
    <scope>NUCLEOTIDE SEQUENCE [LARGE SCALE GENOMIC DNA]</scope>
    <source>
        <strain evidence="8 9">H1</strain>
    </source>
</reference>
<dbReference type="SMART" id="SM00387">
    <property type="entry name" value="HATPase_c"/>
    <property type="match status" value="1"/>
</dbReference>
<dbReference type="Gene3D" id="3.30.565.10">
    <property type="entry name" value="Histidine kinase-like ATPase, C-terminal domain"/>
    <property type="match status" value="1"/>
</dbReference>
<dbReference type="InterPro" id="IPR001789">
    <property type="entry name" value="Sig_transdc_resp-reg_receiver"/>
</dbReference>
<dbReference type="CDD" id="cd00075">
    <property type="entry name" value="HATPase"/>
    <property type="match status" value="1"/>
</dbReference>
<feature type="domain" description="Response regulatory" evidence="7">
    <location>
        <begin position="437"/>
        <end position="554"/>
    </location>
</feature>
<feature type="region of interest" description="Disordered" evidence="5">
    <location>
        <begin position="1"/>
        <end position="31"/>
    </location>
</feature>
<dbReference type="SMART" id="SM00388">
    <property type="entry name" value="HisKA"/>
    <property type="match status" value="1"/>
</dbReference>
<dbReference type="Pfam" id="PF00512">
    <property type="entry name" value="HisKA"/>
    <property type="match status" value="1"/>
</dbReference>
<dbReference type="InterPro" id="IPR005467">
    <property type="entry name" value="His_kinase_dom"/>
</dbReference>
<keyword evidence="3 4" id="KW-0597">Phosphoprotein</keyword>
<feature type="compositionally biased region" description="Pro residues" evidence="5">
    <location>
        <begin position="1"/>
        <end position="10"/>
    </location>
</feature>
<dbReference type="Pfam" id="PF02518">
    <property type="entry name" value="HATPase_c"/>
    <property type="match status" value="1"/>
</dbReference>
<dbReference type="SUPFAM" id="SSF55874">
    <property type="entry name" value="ATPase domain of HSP90 chaperone/DNA topoisomerase II/histidine kinase"/>
    <property type="match status" value="1"/>
</dbReference>
<dbReference type="InterPro" id="IPR004358">
    <property type="entry name" value="Sig_transdc_His_kin-like_C"/>
</dbReference>
<dbReference type="InterPro" id="IPR036890">
    <property type="entry name" value="HATPase_C_sf"/>
</dbReference>
<dbReference type="CDD" id="cd00082">
    <property type="entry name" value="HisKA"/>
    <property type="match status" value="1"/>
</dbReference>
<evidence type="ECO:0000256" key="2">
    <source>
        <dbReference type="ARBA" id="ARBA00012438"/>
    </source>
</evidence>
<dbReference type="InterPro" id="IPR003594">
    <property type="entry name" value="HATPase_dom"/>
</dbReference>
<name>A0ABU5ICQ1_9BURK</name>
<dbReference type="InterPro" id="IPR036097">
    <property type="entry name" value="HisK_dim/P_sf"/>
</dbReference>
<comment type="caution">
    <text evidence="8">The sequence shown here is derived from an EMBL/GenBank/DDBJ whole genome shotgun (WGS) entry which is preliminary data.</text>
</comment>
<keyword evidence="8" id="KW-0547">Nucleotide-binding</keyword>
<dbReference type="PROSITE" id="PS50110">
    <property type="entry name" value="RESPONSE_REGULATORY"/>
    <property type="match status" value="1"/>
</dbReference>
<evidence type="ECO:0000313" key="8">
    <source>
        <dbReference type="EMBL" id="MDZ5456886.1"/>
    </source>
</evidence>
<dbReference type="CDD" id="cd17580">
    <property type="entry name" value="REC_2_DhkD-like"/>
    <property type="match status" value="1"/>
</dbReference>
<dbReference type="SUPFAM" id="SSF47384">
    <property type="entry name" value="Homodimeric domain of signal transducing histidine kinase"/>
    <property type="match status" value="1"/>
</dbReference>
<organism evidence="8 9">
    <name type="scientific">Azohydromonas lata</name>
    <dbReference type="NCBI Taxonomy" id="45677"/>
    <lineage>
        <taxon>Bacteria</taxon>
        <taxon>Pseudomonadati</taxon>
        <taxon>Pseudomonadota</taxon>
        <taxon>Betaproteobacteria</taxon>
        <taxon>Burkholderiales</taxon>
        <taxon>Sphaerotilaceae</taxon>
        <taxon>Azohydromonas</taxon>
    </lineage>
</organism>
<evidence type="ECO:0000259" key="7">
    <source>
        <dbReference type="PROSITE" id="PS50110"/>
    </source>
</evidence>
<dbReference type="Pfam" id="PF00072">
    <property type="entry name" value="Response_reg"/>
    <property type="match status" value="1"/>
</dbReference>
<evidence type="ECO:0000259" key="6">
    <source>
        <dbReference type="PROSITE" id="PS50109"/>
    </source>
</evidence>
<dbReference type="SMART" id="SM00448">
    <property type="entry name" value="REC"/>
    <property type="match status" value="1"/>
</dbReference>
<sequence>MSSPPHPLPPEGGQQRGRSNAREHGGEPAPTQEALRDLMGLLALPALWAGRGGETILELMTQAVERIVPLTVSCVQVSILPSQPPTRVLRVNGRTLDNAQVSAWAPFVQACNGMAHHMDKSMLQDTPLGPLRVIRLYLGSGSRGGSIWFASRDESFPSLAHSAFLRAAVSLATTGLHTARLNHEREQASRAKDEFLAMLGHELRNPLAPIVTALQLMRRRSDQPPSREQEIIERQVNHLTRLVDDLMDVTRITRGRVELQPQAVEMQTVLAEAFEGVSPLVEQRRHQLILQAAQTPAMVMGDPARLRQVFVNLLTNAAKYTDAGGHIEVRLTCSTHAVEVAIQDDGIGIEPKLLPLVFNLFEQGTTTIERSGGGLGIGLAIVKNLVDLHQGSVTAHSDGTGRGSTFTVRLPLHRNVALPLPADSPVMEAPQGGRRLRLLLVDDNADAMQMMHDALVAHGFEVVTAPDPVEALKLSAGFDPDVAVLDIGLPVMDGYELAHELRQVSGISDKPRLIALTGYGQPKDRARAAAAGFESHFVKPVHTAMLIAAIEAPCPPGQRPVPTGDHRRELP</sequence>